<feature type="domain" description="Response regulatory" evidence="3">
    <location>
        <begin position="4"/>
        <end position="128"/>
    </location>
</feature>
<dbReference type="OrthoDB" id="109585at2"/>
<feature type="modified residue" description="4-aspartylphosphate" evidence="2">
    <location>
        <position position="60"/>
    </location>
</feature>
<dbReference type="Pfam" id="PF00072">
    <property type="entry name" value="Response_reg"/>
    <property type="match status" value="1"/>
</dbReference>
<evidence type="ECO:0000313" key="5">
    <source>
        <dbReference type="Proteomes" id="UP000270021"/>
    </source>
</evidence>
<dbReference type="RefSeq" id="WP_126042091.1">
    <property type="nucleotide sequence ID" value="NZ_CP034438.1"/>
</dbReference>
<dbReference type="SMART" id="SM00448">
    <property type="entry name" value="REC"/>
    <property type="match status" value="1"/>
</dbReference>
<dbReference type="PANTHER" id="PTHR44591">
    <property type="entry name" value="STRESS RESPONSE REGULATOR PROTEIN 1"/>
    <property type="match status" value="1"/>
</dbReference>
<keyword evidence="5" id="KW-1185">Reference proteome</keyword>
<dbReference type="InterPro" id="IPR050595">
    <property type="entry name" value="Bact_response_regulator"/>
</dbReference>
<dbReference type="KEGG" id="fsl:EJO69_11870"/>
<evidence type="ECO:0000256" key="2">
    <source>
        <dbReference type="PROSITE-ProRule" id="PRU00169"/>
    </source>
</evidence>
<reference evidence="4 5" key="1">
    <citation type="submission" date="2018-12" db="EMBL/GenBank/DDBJ databases">
        <title>Complete genome sequence of Flaviflexus salsibiostraticola KCTC 33148.</title>
        <authorList>
            <person name="Bae J.-W."/>
        </authorList>
    </citation>
    <scope>NUCLEOTIDE SEQUENCE [LARGE SCALE GENOMIC DNA]</scope>
    <source>
        <strain evidence="4 5">KCTC 33148</strain>
    </source>
</reference>
<dbReference type="GO" id="GO:0000160">
    <property type="term" value="P:phosphorelay signal transduction system"/>
    <property type="evidence" value="ECO:0007669"/>
    <property type="project" value="InterPro"/>
</dbReference>
<dbReference type="PROSITE" id="PS50110">
    <property type="entry name" value="RESPONSE_REGULATORY"/>
    <property type="match status" value="1"/>
</dbReference>
<name>A0A3Q8WWP8_9ACTO</name>
<protein>
    <submittedName>
        <fullName evidence="4">Response regulator</fullName>
    </submittedName>
</protein>
<keyword evidence="1 2" id="KW-0597">Phosphoprotein</keyword>
<proteinExistence type="predicted"/>
<evidence type="ECO:0000313" key="4">
    <source>
        <dbReference type="EMBL" id="AZN30922.1"/>
    </source>
</evidence>
<gene>
    <name evidence="4" type="ORF">EJO69_11870</name>
</gene>
<evidence type="ECO:0000256" key="1">
    <source>
        <dbReference type="ARBA" id="ARBA00022553"/>
    </source>
</evidence>
<sequence>MTLALLILDDEPEVRDALERDLIDLTGVLRIEVAESVEDAWGVIDDIDRDGDELAVALCDHRMPGTTGVEFLVEMMGDERTRAARKVLVTGQADLADTIRAVNEADLDYYLAKPWTAEELTSVVSDCMTDYVENEGIDPLPYMKALDRVRAMTIIRDRGDLA</sequence>
<dbReference type="Proteomes" id="UP000270021">
    <property type="component" value="Chromosome"/>
</dbReference>
<accession>A0A3Q8WWP8</accession>
<dbReference type="SUPFAM" id="SSF52172">
    <property type="entry name" value="CheY-like"/>
    <property type="match status" value="1"/>
</dbReference>
<dbReference type="Gene3D" id="3.40.50.2300">
    <property type="match status" value="1"/>
</dbReference>
<organism evidence="4 5">
    <name type="scientific">Flaviflexus salsibiostraticola</name>
    <dbReference type="NCBI Taxonomy" id="1282737"/>
    <lineage>
        <taxon>Bacteria</taxon>
        <taxon>Bacillati</taxon>
        <taxon>Actinomycetota</taxon>
        <taxon>Actinomycetes</taxon>
        <taxon>Actinomycetales</taxon>
        <taxon>Actinomycetaceae</taxon>
        <taxon>Flaviflexus</taxon>
    </lineage>
</organism>
<dbReference type="PANTHER" id="PTHR44591:SF3">
    <property type="entry name" value="RESPONSE REGULATORY DOMAIN-CONTAINING PROTEIN"/>
    <property type="match status" value="1"/>
</dbReference>
<dbReference type="AlphaFoldDB" id="A0A3Q8WWP8"/>
<dbReference type="EMBL" id="CP034438">
    <property type="protein sequence ID" value="AZN30922.1"/>
    <property type="molecule type" value="Genomic_DNA"/>
</dbReference>
<dbReference type="InterPro" id="IPR011006">
    <property type="entry name" value="CheY-like_superfamily"/>
</dbReference>
<dbReference type="InterPro" id="IPR001789">
    <property type="entry name" value="Sig_transdc_resp-reg_receiver"/>
</dbReference>
<evidence type="ECO:0000259" key="3">
    <source>
        <dbReference type="PROSITE" id="PS50110"/>
    </source>
</evidence>